<dbReference type="Pfam" id="PF09346">
    <property type="entry name" value="SMI1_KNR4"/>
    <property type="match status" value="1"/>
</dbReference>
<reference evidence="2" key="2">
    <citation type="submission" date="2020-09" db="EMBL/GenBank/DDBJ databases">
        <authorList>
            <person name="Sun Q."/>
            <person name="Zhou Y."/>
        </authorList>
    </citation>
    <scope>NUCLEOTIDE SEQUENCE</scope>
    <source>
        <strain evidence="2">CGMCC 1.10998</strain>
    </source>
</reference>
<feature type="domain" description="Knr4/Smi1-like" evidence="1">
    <location>
        <begin position="26"/>
        <end position="165"/>
    </location>
</feature>
<evidence type="ECO:0000259" key="1">
    <source>
        <dbReference type="SMART" id="SM00860"/>
    </source>
</evidence>
<dbReference type="EMBL" id="BMED01000001">
    <property type="protein sequence ID" value="GGC61133.1"/>
    <property type="molecule type" value="Genomic_DNA"/>
</dbReference>
<dbReference type="RefSeq" id="WP_188564414.1">
    <property type="nucleotide sequence ID" value="NZ_BMED01000001.1"/>
</dbReference>
<evidence type="ECO:0000313" key="3">
    <source>
        <dbReference type="Proteomes" id="UP000637423"/>
    </source>
</evidence>
<accession>A0A916XBG1</accession>
<dbReference type="SMART" id="SM00860">
    <property type="entry name" value="SMI1_KNR4"/>
    <property type="match status" value="1"/>
</dbReference>
<dbReference type="PANTHER" id="PTHR47432">
    <property type="entry name" value="CELL WALL ASSEMBLY REGULATOR SMI1"/>
    <property type="match status" value="1"/>
</dbReference>
<dbReference type="Gene3D" id="3.40.1580.10">
    <property type="entry name" value="SMI1/KNR4-like"/>
    <property type="match status" value="1"/>
</dbReference>
<evidence type="ECO:0000313" key="2">
    <source>
        <dbReference type="EMBL" id="GGC61133.1"/>
    </source>
</evidence>
<comment type="caution">
    <text evidence="2">The sequence shown here is derived from an EMBL/GenBank/DDBJ whole genome shotgun (WGS) entry which is preliminary data.</text>
</comment>
<proteinExistence type="predicted"/>
<dbReference type="InterPro" id="IPR018958">
    <property type="entry name" value="Knr4/Smi1-like_dom"/>
</dbReference>
<sequence>MKQHLNAIKQLFADKNSLHLMQLNPGASNEELDALEQHLGVGLPADFKEYLSIHDGQAREDGLIFEMPLLSIAEIKDVWDGWCETEEETSTEDNTFGMCSIPEGYVKPMYTNPKWIAFTKDHGGNHIGLDLDPDIKGTMGQVIIFGCDEHEKRVLASSFTGFLAMVERQMRLLGWSVDEDSWYYDDEEKTYSHYHEWIKELQPQINWRISHLCIPKMMPPSLPSSKEALLKTNLISLTIVSSFITPLLFAEEAVPARLGMQLDLQPSADAAGNYVLASEIRDLVSNQLLGSPKQVFSNQAPASIEIGVTADYTLKISVDITQKDQGKQKARCQLSYSRDGEIISQQNLNFGLKNQASA</sequence>
<gene>
    <name evidence="2" type="ORF">GCM10011396_05160</name>
</gene>
<keyword evidence="3" id="KW-1185">Reference proteome</keyword>
<dbReference type="AlphaFoldDB" id="A0A916XBG1"/>
<organism evidence="2 3">
    <name type="scientific">Undibacterium terreum</name>
    <dbReference type="NCBI Taxonomy" id="1224302"/>
    <lineage>
        <taxon>Bacteria</taxon>
        <taxon>Pseudomonadati</taxon>
        <taxon>Pseudomonadota</taxon>
        <taxon>Betaproteobacteria</taxon>
        <taxon>Burkholderiales</taxon>
        <taxon>Oxalobacteraceae</taxon>
        <taxon>Undibacterium</taxon>
    </lineage>
</organism>
<name>A0A916XBG1_9BURK</name>
<dbReference type="InterPro" id="IPR037883">
    <property type="entry name" value="Knr4/Smi1-like_sf"/>
</dbReference>
<dbReference type="SUPFAM" id="SSF160631">
    <property type="entry name" value="SMI1/KNR4-like"/>
    <property type="match status" value="1"/>
</dbReference>
<protein>
    <recommendedName>
        <fullName evidence="1">Knr4/Smi1-like domain-containing protein</fullName>
    </recommendedName>
</protein>
<dbReference type="PANTHER" id="PTHR47432:SF1">
    <property type="entry name" value="CELL WALL ASSEMBLY REGULATOR SMI1"/>
    <property type="match status" value="1"/>
</dbReference>
<reference evidence="2" key="1">
    <citation type="journal article" date="2014" name="Int. J. Syst. Evol. Microbiol.">
        <title>Complete genome sequence of Corynebacterium casei LMG S-19264T (=DSM 44701T), isolated from a smear-ripened cheese.</title>
        <authorList>
            <consortium name="US DOE Joint Genome Institute (JGI-PGF)"/>
            <person name="Walter F."/>
            <person name="Albersmeier A."/>
            <person name="Kalinowski J."/>
            <person name="Ruckert C."/>
        </authorList>
    </citation>
    <scope>NUCLEOTIDE SEQUENCE</scope>
    <source>
        <strain evidence="2">CGMCC 1.10998</strain>
    </source>
</reference>
<dbReference type="InterPro" id="IPR051873">
    <property type="entry name" value="KNR4/SMI1_regulator"/>
</dbReference>
<dbReference type="GO" id="GO:0043332">
    <property type="term" value="C:mating projection tip"/>
    <property type="evidence" value="ECO:0007669"/>
    <property type="project" value="TreeGrafter"/>
</dbReference>
<dbReference type="Proteomes" id="UP000637423">
    <property type="component" value="Unassembled WGS sequence"/>
</dbReference>